<dbReference type="Pfam" id="PF04326">
    <property type="entry name" value="SLFN_AlbA_2"/>
    <property type="match status" value="1"/>
</dbReference>
<dbReference type="PANTHER" id="PTHR30595:SF6">
    <property type="entry name" value="SCHLAFEN ALBA-2 DOMAIN-CONTAINING PROTEIN"/>
    <property type="match status" value="1"/>
</dbReference>
<feature type="domain" description="Schlafen AlbA-2" evidence="1">
    <location>
        <begin position="11"/>
        <end position="141"/>
    </location>
</feature>
<dbReference type="RefSeq" id="WP_066388055.1">
    <property type="nucleotide sequence ID" value="NZ_CP036246.2"/>
</dbReference>
<dbReference type="InterPro" id="IPR038475">
    <property type="entry name" value="RecG_C_sf"/>
</dbReference>
<evidence type="ECO:0000313" key="3">
    <source>
        <dbReference type="Proteomes" id="UP000322644"/>
    </source>
</evidence>
<proteinExistence type="predicted"/>
<evidence type="ECO:0000313" key="2">
    <source>
        <dbReference type="EMBL" id="QEP40445.1"/>
    </source>
</evidence>
<sequence length="572" mass="65384">MTCEELSELRENYQFEAKSAQGQSGNGEIPKELWESYSSMANSDGGKILLGAKELKDGSLEFLGIKDIDKAQKDFWTTINNPQKVNKNILKESDLELIECENKKLILLHIPRVARTLKPIYIGQNPLTGTYLRYHDSDIKANEDIVKHLLADALNESNDTFIVEGFTMEDVDSNSLNSYRNIYKSTKLNHPWIELDDKEFLTQIGAYKKDRKTNQEGLTLAGLLMFGKFRSILDGVPNYLVDYQEQTENAEDRWIDRVTTDGTWSGNLFEFSQKVYRKLSSELKVPFKLKDSFQRVDESNIHEAIREALINSLIHANYSGRIGILIVKHPKGFSFRNSGLLRVSKEEAFKGGHSDCRNRTLQKMFQYIGMGEQAGSGFTKMLRAWKEQHWQFPYLEENTSLETTTLFMPTISLFPKEIQEELENRFGKEYINLDKDSRLALILATVDDEVSNIRLSDIGAIHSADTSKILKKLVDKKLLISEGVGRGTKYYINKSFINTDGTTPSETVGIPSEAEKLVLNYIQEKGLIRREDIETLLNVKESRAREILRNMSKDGKIIKISSGKNTYYEENK</sequence>
<dbReference type="Gene3D" id="3.30.565.60">
    <property type="match status" value="1"/>
</dbReference>
<dbReference type="InterPro" id="IPR007421">
    <property type="entry name" value="Schlafen_AlbA_2_dom"/>
</dbReference>
<dbReference type="Proteomes" id="UP000322644">
    <property type="component" value="Chromosome"/>
</dbReference>
<dbReference type="PANTHER" id="PTHR30595">
    <property type="entry name" value="GLPR-RELATED TRANSCRIPTIONAL REPRESSOR"/>
    <property type="match status" value="1"/>
</dbReference>
<name>A0A5C2HDK0_9BACT</name>
<evidence type="ECO:0000259" key="1">
    <source>
        <dbReference type="Pfam" id="PF04326"/>
    </source>
</evidence>
<dbReference type="Gene3D" id="1.10.10.10">
    <property type="entry name" value="Winged helix-like DNA-binding domain superfamily/Winged helix DNA-binding domain"/>
    <property type="match status" value="1"/>
</dbReference>
<dbReference type="InterPro" id="IPR038461">
    <property type="entry name" value="Schlafen_AlbA_2_dom_sf"/>
</dbReference>
<dbReference type="Pfam" id="PF13749">
    <property type="entry name" value="HATPase_c_4"/>
    <property type="match status" value="1"/>
</dbReference>
<reference evidence="2 3" key="1">
    <citation type="submission" date="2019-09" db="EMBL/GenBank/DDBJ databases">
        <title>Complete genome sequencing of four Arcobacter species reveals a diverse suite of mobile elements.</title>
        <authorList>
            <person name="Miller W.G."/>
            <person name="Yee E."/>
            <person name="Bono J.L."/>
        </authorList>
    </citation>
    <scope>NUCLEOTIDE SEQUENCE [LARGE SCALE GENOMIC DNA]</scope>
    <source>
        <strain evidence="2 3">CCUG 56899</strain>
    </source>
</reference>
<dbReference type="EMBL" id="CP036246">
    <property type="protein sequence ID" value="QEP40445.1"/>
    <property type="molecule type" value="Genomic_DNA"/>
</dbReference>
<organism evidence="2 3">
    <name type="scientific">Arcobacter porcinus</name>
    <dbReference type="NCBI Taxonomy" id="1935204"/>
    <lineage>
        <taxon>Bacteria</taxon>
        <taxon>Pseudomonadati</taxon>
        <taxon>Campylobacterota</taxon>
        <taxon>Epsilonproteobacteria</taxon>
        <taxon>Campylobacterales</taxon>
        <taxon>Arcobacteraceae</taxon>
        <taxon>Arcobacter</taxon>
    </lineage>
</organism>
<dbReference type="KEGG" id="apoc:APORC_0836"/>
<accession>A0A5C2HDK0</accession>
<dbReference type="Gene3D" id="3.30.950.30">
    <property type="entry name" value="Schlafen, AAA domain"/>
    <property type="match status" value="1"/>
</dbReference>
<protein>
    <submittedName>
        <fullName evidence="2">Putative transcriptional regulator (AlbA domain)</fullName>
    </submittedName>
</protein>
<dbReference type="AlphaFoldDB" id="A0A5C2HDK0"/>
<dbReference type="InterPro" id="IPR036388">
    <property type="entry name" value="WH-like_DNA-bd_sf"/>
</dbReference>
<reference evidence="2 3" key="2">
    <citation type="submission" date="2019-09" db="EMBL/GenBank/DDBJ databases">
        <title>Taxonomic note: a critical rebuttal of the proposed division of the genus Arcobacter into six genera, emended descriptions of Arcobacter anaerophilus and the genus Arcobacter, and an assessment of genus-level boundaries for Epsilonproteobacteria using in silico genomic comparator tools.</title>
        <authorList>
            <person name="On S.L.W."/>
            <person name="Miller W.G."/>
            <person name="Biggs P."/>
            <person name="Cornelius A."/>
            <person name="Vandamme P."/>
        </authorList>
    </citation>
    <scope>NUCLEOTIDE SEQUENCE [LARGE SCALE GENOMIC DNA]</scope>
    <source>
        <strain evidence="2 3">CCUG 56899</strain>
    </source>
</reference>
<gene>
    <name evidence="2" type="ORF">APORC_0836</name>
</gene>